<evidence type="ECO:0000313" key="1">
    <source>
        <dbReference type="EMBL" id="KNC73010.1"/>
    </source>
</evidence>
<keyword evidence="2" id="KW-1185">Reference proteome</keyword>
<protein>
    <submittedName>
        <fullName evidence="1">Uncharacterized protein</fullName>
    </submittedName>
</protein>
<organism evidence="1 2">
    <name type="scientific">Sphaeroforma arctica JP610</name>
    <dbReference type="NCBI Taxonomy" id="667725"/>
    <lineage>
        <taxon>Eukaryota</taxon>
        <taxon>Ichthyosporea</taxon>
        <taxon>Ichthyophonida</taxon>
        <taxon>Sphaeroforma</taxon>
    </lineage>
</organism>
<name>A0A0L0F8G6_9EUKA</name>
<dbReference type="AlphaFoldDB" id="A0A0L0F8G6"/>
<evidence type="ECO:0000313" key="2">
    <source>
        <dbReference type="Proteomes" id="UP000054560"/>
    </source>
</evidence>
<gene>
    <name evidence="1" type="ORF">SARC_14426</name>
</gene>
<sequence length="154" mass="17169">MAIRTLVVCADALTSHIPFTGYMRMQTLPQRCTNIMQRSLTAPRLHAFAQAHIRIERPRPGPTYAVHRRINSIKSSTNSIKGSTTESLPYNAMRKYTKPQCLQSTLNIALRTFSSSARRFSSANATAPTLGYAAQLVNAAPKKVQPYMKLARMD</sequence>
<dbReference type="EMBL" id="KQ246210">
    <property type="protein sequence ID" value="KNC73010.1"/>
    <property type="molecule type" value="Genomic_DNA"/>
</dbReference>
<proteinExistence type="predicted"/>
<accession>A0A0L0F8G6</accession>
<dbReference type="GeneID" id="25914930"/>
<dbReference type="RefSeq" id="XP_014146912.1">
    <property type="nucleotide sequence ID" value="XM_014291437.1"/>
</dbReference>
<reference evidence="1 2" key="1">
    <citation type="submission" date="2011-02" db="EMBL/GenBank/DDBJ databases">
        <title>The Genome Sequence of Sphaeroforma arctica JP610.</title>
        <authorList>
            <consortium name="The Broad Institute Genome Sequencing Platform"/>
            <person name="Russ C."/>
            <person name="Cuomo C."/>
            <person name="Young S.K."/>
            <person name="Zeng Q."/>
            <person name="Gargeya S."/>
            <person name="Alvarado L."/>
            <person name="Berlin A."/>
            <person name="Chapman S.B."/>
            <person name="Chen Z."/>
            <person name="Freedman E."/>
            <person name="Gellesch M."/>
            <person name="Goldberg J."/>
            <person name="Griggs A."/>
            <person name="Gujja S."/>
            <person name="Heilman E."/>
            <person name="Heiman D."/>
            <person name="Howarth C."/>
            <person name="Mehta T."/>
            <person name="Neiman D."/>
            <person name="Pearson M."/>
            <person name="Roberts A."/>
            <person name="Saif S."/>
            <person name="Shea T."/>
            <person name="Shenoy N."/>
            <person name="Sisk P."/>
            <person name="Stolte C."/>
            <person name="Sykes S."/>
            <person name="White J."/>
            <person name="Yandava C."/>
            <person name="Burger G."/>
            <person name="Gray M.W."/>
            <person name="Holland P.W.H."/>
            <person name="King N."/>
            <person name="Lang F.B.F."/>
            <person name="Roger A.J."/>
            <person name="Ruiz-Trillo I."/>
            <person name="Haas B."/>
            <person name="Nusbaum C."/>
            <person name="Birren B."/>
        </authorList>
    </citation>
    <scope>NUCLEOTIDE SEQUENCE [LARGE SCALE GENOMIC DNA]</scope>
    <source>
        <strain evidence="1 2">JP610</strain>
    </source>
</reference>
<feature type="non-terminal residue" evidence="1">
    <location>
        <position position="154"/>
    </location>
</feature>
<dbReference type="Proteomes" id="UP000054560">
    <property type="component" value="Unassembled WGS sequence"/>
</dbReference>